<keyword evidence="5" id="KW-1185">Reference proteome</keyword>
<dbReference type="SUPFAM" id="SSF48403">
    <property type="entry name" value="Ankyrin repeat"/>
    <property type="match status" value="1"/>
</dbReference>
<proteinExistence type="predicted"/>
<dbReference type="InterPro" id="IPR002110">
    <property type="entry name" value="Ankyrin_rpt"/>
</dbReference>
<dbReference type="PROSITE" id="PS50088">
    <property type="entry name" value="ANK_REPEAT"/>
    <property type="match status" value="1"/>
</dbReference>
<evidence type="ECO:0000256" key="1">
    <source>
        <dbReference type="ARBA" id="ARBA00022737"/>
    </source>
</evidence>
<dbReference type="EMBL" id="JAFJZO010000033">
    <property type="protein sequence ID" value="KAG5494977.1"/>
    <property type="molecule type" value="Genomic_DNA"/>
</dbReference>
<keyword evidence="1" id="KW-0677">Repeat</keyword>
<dbReference type="SMART" id="SM00248">
    <property type="entry name" value="ANK"/>
    <property type="match status" value="3"/>
</dbReference>
<feature type="repeat" description="ANK" evidence="3">
    <location>
        <begin position="128"/>
        <end position="160"/>
    </location>
</feature>
<dbReference type="PROSITE" id="PS50297">
    <property type="entry name" value="ANK_REP_REGION"/>
    <property type="match status" value="1"/>
</dbReference>
<evidence type="ECO:0000256" key="3">
    <source>
        <dbReference type="PROSITE-ProRule" id="PRU00023"/>
    </source>
</evidence>
<dbReference type="AlphaFoldDB" id="A0A836L2M9"/>
<protein>
    <submittedName>
        <fullName evidence="4">Uncharacterized protein</fullName>
    </submittedName>
</protein>
<accession>A0A836L2M9</accession>
<sequence length="408" mass="44532">MEKVAQPSAEAPAAVYKVPQRGLFDVVATDDVISLLILVRGDNPFDISPGMELIRYKRYMKRLSDMAYLENSHVEGNLLPQIETAQIPRSRDARGNSAVHVAAGFGFSCMVEVLVSECGCAVEDYNSSGLKPLHLAAFHGHADCVRLLRDLGADLLSPTQCNPPSTTRPYGSLCGRTTLFLAHSKQHATVVDFLLPFYRDFIDTMFGDKTGAEAWKTAASEQDMKSLSLLLDALECHGTAGGALPVSIPFDVGDALCEALPAVLEAILPPSHQMTYQQLFVFERLIHLGYLTETTIVGSSGTVLERVLDTAQVQAWCVLVKQGLVQPHKCSLAAVHGSEPGGKSEADLRALVQEAKAHFSYQVAKKTYMEKGGNSSRRKHVLSRRKAWRELANDLKQRSLSPARGSQL</sequence>
<reference evidence="4 5" key="1">
    <citation type="submission" date="2021-02" db="EMBL/GenBank/DDBJ databases">
        <title>Porcisia hertigi Genome sequencing and assembly.</title>
        <authorList>
            <person name="Almutairi H."/>
            <person name="Gatherer D."/>
        </authorList>
    </citation>
    <scope>NUCLEOTIDE SEQUENCE [LARGE SCALE GENOMIC DNA]</scope>
    <source>
        <strain evidence="4 5">C119</strain>
    </source>
</reference>
<gene>
    <name evidence="4" type="ORF">JKF63_02029</name>
</gene>
<dbReference type="GeneID" id="94288149"/>
<comment type="caution">
    <text evidence="4">The sequence shown here is derived from an EMBL/GenBank/DDBJ whole genome shotgun (WGS) entry which is preliminary data.</text>
</comment>
<dbReference type="PANTHER" id="PTHR24203">
    <property type="entry name" value="ANKYRIN REPEAT FAMILY PROTEIN"/>
    <property type="match status" value="1"/>
</dbReference>
<dbReference type="KEGG" id="phet:94288149"/>
<name>A0A836L2M9_9TRYP</name>
<dbReference type="InterPro" id="IPR036770">
    <property type="entry name" value="Ankyrin_rpt-contain_sf"/>
</dbReference>
<dbReference type="PANTHER" id="PTHR24203:SF45">
    <property type="entry name" value="ANKYRIN REPEAT DOMAIN 6"/>
    <property type="match status" value="1"/>
</dbReference>
<dbReference type="RefSeq" id="XP_067754229.1">
    <property type="nucleotide sequence ID" value="XM_067898072.1"/>
</dbReference>
<dbReference type="Proteomes" id="UP000674318">
    <property type="component" value="Unassembled WGS sequence"/>
</dbReference>
<dbReference type="OrthoDB" id="341259at2759"/>
<evidence type="ECO:0000313" key="5">
    <source>
        <dbReference type="Proteomes" id="UP000674318"/>
    </source>
</evidence>
<evidence type="ECO:0000256" key="2">
    <source>
        <dbReference type="ARBA" id="ARBA00023043"/>
    </source>
</evidence>
<organism evidence="4 5">
    <name type="scientific">Porcisia hertigi</name>
    <dbReference type="NCBI Taxonomy" id="2761500"/>
    <lineage>
        <taxon>Eukaryota</taxon>
        <taxon>Discoba</taxon>
        <taxon>Euglenozoa</taxon>
        <taxon>Kinetoplastea</taxon>
        <taxon>Metakinetoplastina</taxon>
        <taxon>Trypanosomatida</taxon>
        <taxon>Trypanosomatidae</taxon>
        <taxon>Leishmaniinae</taxon>
        <taxon>Porcisia</taxon>
    </lineage>
</organism>
<dbReference type="Pfam" id="PF12796">
    <property type="entry name" value="Ank_2"/>
    <property type="match status" value="1"/>
</dbReference>
<evidence type="ECO:0000313" key="4">
    <source>
        <dbReference type="EMBL" id="KAG5494977.1"/>
    </source>
</evidence>
<keyword evidence="2 3" id="KW-0040">ANK repeat</keyword>
<dbReference type="Gene3D" id="1.25.40.20">
    <property type="entry name" value="Ankyrin repeat-containing domain"/>
    <property type="match status" value="1"/>
</dbReference>